<reference evidence="2" key="1">
    <citation type="journal article" date="2019" name="Int. J. Syst. Evol. Microbiol.">
        <title>The Global Catalogue of Microorganisms (GCM) 10K type strain sequencing project: providing services to taxonomists for standard genome sequencing and annotation.</title>
        <authorList>
            <consortium name="The Broad Institute Genomics Platform"/>
            <consortium name="The Broad Institute Genome Sequencing Center for Infectious Disease"/>
            <person name="Wu L."/>
            <person name="Ma J."/>
        </authorList>
    </citation>
    <scope>NUCLEOTIDE SEQUENCE [LARGE SCALE GENOMIC DNA]</scope>
    <source>
        <strain evidence="2">JCM 13929</strain>
    </source>
</reference>
<organism evidence="1 2">
    <name type="scientific">Nonomuraea maheshkhaliensis</name>
    <dbReference type="NCBI Taxonomy" id="419590"/>
    <lineage>
        <taxon>Bacteria</taxon>
        <taxon>Bacillati</taxon>
        <taxon>Actinomycetota</taxon>
        <taxon>Actinomycetes</taxon>
        <taxon>Streptosporangiales</taxon>
        <taxon>Streptosporangiaceae</taxon>
        <taxon>Nonomuraea</taxon>
    </lineage>
</organism>
<dbReference type="EMBL" id="BAAAMU010000003">
    <property type="protein sequence ID" value="GAA1614381.1"/>
    <property type="molecule type" value="Genomic_DNA"/>
</dbReference>
<protein>
    <submittedName>
        <fullName evidence="1">Uncharacterized protein</fullName>
    </submittedName>
</protein>
<proteinExistence type="predicted"/>
<evidence type="ECO:0000313" key="1">
    <source>
        <dbReference type="EMBL" id="GAA1614381.1"/>
    </source>
</evidence>
<name>A0ABP4QKG2_9ACTN</name>
<gene>
    <name evidence="1" type="ORF">GCM10009733_008230</name>
</gene>
<evidence type="ECO:0000313" key="2">
    <source>
        <dbReference type="Proteomes" id="UP001500064"/>
    </source>
</evidence>
<comment type="caution">
    <text evidence="1">The sequence shown here is derived from an EMBL/GenBank/DDBJ whole genome shotgun (WGS) entry which is preliminary data.</text>
</comment>
<keyword evidence="2" id="KW-1185">Reference proteome</keyword>
<sequence>MINYSSPDHVDQLHNRAAAIKGRALTLDTSRTEPVTVGDIESGDILLSLNGNDFPFPFTISTVTQVGTYGVVLTATHGWFTPGRVHANDPAVRLVRDSLPYAFPDVERCAAANQAAAFLPVRDAYTLPCLTIAGVQVYAYLDPKIGAVRVSVDLDTPGPGLCRSDSTVPVRVDIGDSTVFDDSDTARATGKATTNTTRILAELEEALTAAWQIITNNDGKSCDSAERRWTMDILALIAEEVHKRRPDLQPGRLAQPNPSSKQRWSVLRRLVAHQYDGNATDALLELADVGDIAVNYLDREWFAIYLEDHYDLPLTDDAWQAIAAELGGYDKHVCDYAEPNVQNDFADQVLEAAGVLPDEDTDADDADGELIGG</sequence>
<accession>A0ABP4QKG2</accession>
<dbReference type="Proteomes" id="UP001500064">
    <property type="component" value="Unassembled WGS sequence"/>
</dbReference>